<sequence length="573" mass="63841">MLNPFCALLLQQEIRSLQLLLPLSPAGTAVKPPGTNGWNDVSYHGCPQIRTPNIDALAWNGVRLSRYYTQALCTPSRAALLTGMYPIHTGMQHSVLHQEEPRGLPLNLKLLPQWLSDLGYDAHIIGKWHLGFYKKEYTPTMRGFRTHVGSWGCFVDYYSHEKIMQVQRCYGWVFRHSTPTSCSVFSRVSRSCERQRLQRLDFRRDFRASHMDSGKYLTDLLTDEATKLIMNHPDEKRQHMATLQVQQLCMLIPATLYVKVLLLLKSTAGTWLTLEILVSSPSPRDGFWFLHRRPLAVLLGLLTNIQQQSVKPGSKCTGYVRMVSALDESVGAVFEALDKRGMLSNSIVVFSSDNGGAPDVETYNSGSPWPLRGQKMSLSEGGVRAPAVLWSPLLSAAEGSIFDGLFHITDWLPTFYELAGGSPSSLGAIDGVSQLGALTRQTTAPRKEILINIDPKENCSAIIEGNFKLVLGVAEQGLYEKWYPLSGHVDWESDKPRQECEKSVVARVLEHHGVKPVCGSRTGAYATPVQCGARDPSRECVPTESLCLFDLSKDPCEYNNVADQHPEVTFFAT</sequence>
<dbReference type="EMBL" id="JABSTQ010010890">
    <property type="protein sequence ID" value="KAG0417060.1"/>
    <property type="molecule type" value="Genomic_DNA"/>
</dbReference>
<dbReference type="Proteomes" id="UP000805193">
    <property type="component" value="Unassembled WGS sequence"/>
</dbReference>
<proteinExistence type="predicted"/>
<keyword evidence="2" id="KW-1185">Reference proteome</keyword>
<accession>A0AC60PBM6</accession>
<reference evidence="1 2" key="1">
    <citation type="journal article" date="2020" name="Cell">
        <title>Large-Scale Comparative Analyses of Tick Genomes Elucidate Their Genetic Diversity and Vector Capacities.</title>
        <authorList>
            <consortium name="Tick Genome and Microbiome Consortium (TIGMIC)"/>
            <person name="Jia N."/>
            <person name="Wang J."/>
            <person name="Shi W."/>
            <person name="Du L."/>
            <person name="Sun Y."/>
            <person name="Zhan W."/>
            <person name="Jiang J.F."/>
            <person name="Wang Q."/>
            <person name="Zhang B."/>
            <person name="Ji P."/>
            <person name="Bell-Sakyi L."/>
            <person name="Cui X.M."/>
            <person name="Yuan T.T."/>
            <person name="Jiang B.G."/>
            <person name="Yang W.F."/>
            <person name="Lam T.T."/>
            <person name="Chang Q.C."/>
            <person name="Ding S.J."/>
            <person name="Wang X.J."/>
            <person name="Zhu J.G."/>
            <person name="Ruan X.D."/>
            <person name="Zhao L."/>
            <person name="Wei J.T."/>
            <person name="Ye R.Z."/>
            <person name="Que T.C."/>
            <person name="Du C.H."/>
            <person name="Zhou Y.H."/>
            <person name="Cheng J.X."/>
            <person name="Dai P.F."/>
            <person name="Guo W.B."/>
            <person name="Han X.H."/>
            <person name="Huang E.J."/>
            <person name="Li L.F."/>
            <person name="Wei W."/>
            <person name="Gao Y.C."/>
            <person name="Liu J.Z."/>
            <person name="Shao H.Z."/>
            <person name="Wang X."/>
            <person name="Wang C.C."/>
            <person name="Yang T.C."/>
            <person name="Huo Q.B."/>
            <person name="Li W."/>
            <person name="Chen H.Y."/>
            <person name="Chen S.E."/>
            <person name="Zhou L.G."/>
            <person name="Ni X.B."/>
            <person name="Tian J.H."/>
            <person name="Sheng Y."/>
            <person name="Liu T."/>
            <person name="Pan Y.S."/>
            <person name="Xia L.Y."/>
            <person name="Li J."/>
            <person name="Zhao F."/>
            <person name="Cao W.C."/>
        </authorList>
    </citation>
    <scope>NUCLEOTIDE SEQUENCE [LARGE SCALE GENOMIC DNA]</scope>
    <source>
        <strain evidence="1">Iper-2018</strain>
    </source>
</reference>
<name>A0AC60PBM6_IXOPE</name>
<comment type="caution">
    <text evidence="1">The sequence shown here is derived from an EMBL/GenBank/DDBJ whole genome shotgun (WGS) entry which is preliminary data.</text>
</comment>
<protein>
    <submittedName>
        <fullName evidence="1">Uncharacterized protein</fullName>
    </submittedName>
</protein>
<evidence type="ECO:0000313" key="1">
    <source>
        <dbReference type="EMBL" id="KAG0417060.1"/>
    </source>
</evidence>
<evidence type="ECO:0000313" key="2">
    <source>
        <dbReference type="Proteomes" id="UP000805193"/>
    </source>
</evidence>
<organism evidence="1 2">
    <name type="scientific">Ixodes persulcatus</name>
    <name type="common">Taiga tick</name>
    <dbReference type="NCBI Taxonomy" id="34615"/>
    <lineage>
        <taxon>Eukaryota</taxon>
        <taxon>Metazoa</taxon>
        <taxon>Ecdysozoa</taxon>
        <taxon>Arthropoda</taxon>
        <taxon>Chelicerata</taxon>
        <taxon>Arachnida</taxon>
        <taxon>Acari</taxon>
        <taxon>Parasitiformes</taxon>
        <taxon>Ixodida</taxon>
        <taxon>Ixodoidea</taxon>
        <taxon>Ixodidae</taxon>
        <taxon>Ixodinae</taxon>
        <taxon>Ixodes</taxon>
    </lineage>
</organism>
<gene>
    <name evidence="1" type="ORF">HPB47_005922</name>
</gene>